<sequence length="168" mass="19628">MKLRLLVTKECDRDCHGCCNDQYNLDALPVETDFRPYEEIIITGGEPMLTPNKVLAVVREIRRQTIALPKIYMYTANADYPERIITILEQIHGLTFALHNRSDIMPLNRLTQKLLISPLSRSLRLYIIEKVDITHLHSLTNVLWQTKVKKWEAYCPLPDGEVLKRIEW</sequence>
<evidence type="ECO:0000313" key="3">
    <source>
        <dbReference type="EMBL" id="QJA84704.1"/>
    </source>
</evidence>
<dbReference type="AlphaFoldDB" id="A0A6H1ZHZ4"/>
<protein>
    <submittedName>
        <fullName evidence="1">Putative iron-sulfur binding domain containing protein</fullName>
    </submittedName>
</protein>
<proteinExistence type="predicted"/>
<dbReference type="InterPro" id="IPR058240">
    <property type="entry name" value="rSAM_sf"/>
</dbReference>
<dbReference type="EMBL" id="MT144034">
    <property type="protein sequence ID" value="QJA47184.1"/>
    <property type="molecule type" value="Genomic_DNA"/>
</dbReference>
<gene>
    <name evidence="3" type="ORF">MM415A00172_0048</name>
    <name evidence="2" type="ORF">MM415B00296_0044</name>
    <name evidence="1" type="ORF">TM448A00615_0023</name>
    <name evidence="4" type="ORF">TM448B02627_0004</name>
</gene>
<accession>A0A6H1ZHZ4</accession>
<reference evidence="1" key="1">
    <citation type="submission" date="2020-03" db="EMBL/GenBank/DDBJ databases">
        <title>The deep terrestrial virosphere.</title>
        <authorList>
            <person name="Holmfeldt K."/>
            <person name="Nilsson E."/>
            <person name="Simone D."/>
            <person name="Lopez-Fernandez M."/>
            <person name="Wu X."/>
            <person name="de Brujin I."/>
            <person name="Lundin D."/>
            <person name="Andersson A."/>
            <person name="Bertilsson S."/>
            <person name="Dopson M."/>
        </authorList>
    </citation>
    <scope>NUCLEOTIDE SEQUENCE</scope>
    <source>
        <strain evidence="3">MM415A00172</strain>
        <strain evidence="2">MM415B00296</strain>
        <strain evidence="1">TM448A00615</strain>
        <strain evidence="4">TM448B02627</strain>
    </source>
</reference>
<dbReference type="EMBL" id="MT144931">
    <property type="protein sequence ID" value="QJI01541.1"/>
    <property type="molecule type" value="Genomic_DNA"/>
</dbReference>
<dbReference type="Gene3D" id="3.20.20.70">
    <property type="entry name" value="Aldolase class I"/>
    <property type="match status" value="1"/>
</dbReference>
<dbReference type="SUPFAM" id="SSF102114">
    <property type="entry name" value="Radical SAM enzymes"/>
    <property type="match status" value="1"/>
</dbReference>
<evidence type="ECO:0000313" key="2">
    <source>
        <dbReference type="EMBL" id="QJA67138.1"/>
    </source>
</evidence>
<organism evidence="1">
    <name type="scientific">viral metagenome</name>
    <dbReference type="NCBI Taxonomy" id="1070528"/>
    <lineage>
        <taxon>unclassified sequences</taxon>
        <taxon>metagenomes</taxon>
        <taxon>organismal metagenomes</taxon>
    </lineage>
</organism>
<dbReference type="EMBL" id="MT142533">
    <property type="protein sequence ID" value="QJA84704.1"/>
    <property type="molecule type" value="Genomic_DNA"/>
</dbReference>
<dbReference type="InterPro" id="IPR013785">
    <property type="entry name" value="Aldolase_TIM"/>
</dbReference>
<dbReference type="EMBL" id="MT141566">
    <property type="protein sequence ID" value="QJA67138.1"/>
    <property type="molecule type" value="Genomic_DNA"/>
</dbReference>
<evidence type="ECO:0000313" key="4">
    <source>
        <dbReference type="EMBL" id="QJI01541.1"/>
    </source>
</evidence>
<evidence type="ECO:0000313" key="1">
    <source>
        <dbReference type="EMBL" id="QJA47184.1"/>
    </source>
</evidence>
<name>A0A6H1ZHZ4_9ZZZZ</name>